<dbReference type="Proteomes" id="UP000326881">
    <property type="component" value="Chromosome"/>
</dbReference>
<dbReference type="EMBL" id="CP043498">
    <property type="protein sequence ID" value="QFY62099.1"/>
    <property type="molecule type" value="Genomic_DNA"/>
</dbReference>
<accession>A0A5Q0CE76</accession>
<keyword evidence="1" id="KW-0812">Transmembrane</keyword>
<keyword evidence="3" id="KW-1185">Reference proteome</keyword>
<evidence type="ECO:0000313" key="3">
    <source>
        <dbReference type="Proteomes" id="UP000326881"/>
    </source>
</evidence>
<evidence type="ECO:0000256" key="1">
    <source>
        <dbReference type="SAM" id="Phobius"/>
    </source>
</evidence>
<feature type="transmembrane region" description="Helical" evidence="1">
    <location>
        <begin position="19"/>
        <end position="40"/>
    </location>
</feature>
<keyword evidence="1" id="KW-0472">Membrane</keyword>
<feature type="transmembrane region" description="Helical" evidence="1">
    <location>
        <begin position="46"/>
        <end position="70"/>
    </location>
</feature>
<organism evidence="2 3">
    <name type="scientific">Rhizobium grahamii</name>
    <dbReference type="NCBI Taxonomy" id="1120045"/>
    <lineage>
        <taxon>Bacteria</taxon>
        <taxon>Pseudomonadati</taxon>
        <taxon>Pseudomonadota</taxon>
        <taxon>Alphaproteobacteria</taxon>
        <taxon>Hyphomicrobiales</taxon>
        <taxon>Rhizobiaceae</taxon>
        <taxon>Rhizobium/Agrobacterium group</taxon>
        <taxon>Rhizobium</taxon>
    </lineage>
</organism>
<proteinExistence type="predicted"/>
<reference evidence="2 3" key="1">
    <citation type="submission" date="2019-08" db="EMBL/GenBank/DDBJ databases">
        <title>Prosopis cineraria nodule microbiome.</title>
        <authorList>
            <person name="Ali R."/>
            <person name="Chaluvadi S.R."/>
            <person name="Wang X."/>
        </authorList>
    </citation>
    <scope>NUCLEOTIDE SEQUENCE [LARGE SCALE GENOMIC DNA]</scope>
    <source>
        <strain evidence="2 3">BG7</strain>
    </source>
</reference>
<evidence type="ECO:0000313" key="2">
    <source>
        <dbReference type="EMBL" id="QFY62099.1"/>
    </source>
</evidence>
<protein>
    <submittedName>
        <fullName evidence="2">Uncharacterized protein</fullName>
    </submittedName>
</protein>
<dbReference type="KEGG" id="rgr:FZ934_17875"/>
<gene>
    <name evidence="2" type="ORF">FZ934_17875</name>
</gene>
<dbReference type="RefSeq" id="WP_153272147.1">
    <property type="nucleotide sequence ID" value="NZ_CP043498.1"/>
</dbReference>
<keyword evidence="1" id="KW-1133">Transmembrane helix</keyword>
<name>A0A5Q0CE76_9HYPH</name>
<sequence length="80" mass="8368">MIALTAIALGLATAPMRSVVSMVVVGFLVCVAYVAAVFTAPAAASFLSFALALVSYNFSLLAGFFGIHVLERARARARFV</sequence>
<dbReference type="AlphaFoldDB" id="A0A5Q0CE76"/>